<keyword evidence="1" id="KW-0472">Membrane</keyword>
<comment type="caution">
    <text evidence="2">The sequence shown here is derived from an EMBL/GenBank/DDBJ whole genome shotgun (WGS) entry which is preliminary data.</text>
</comment>
<reference evidence="2 3" key="1">
    <citation type="journal article" date="2020" name="Syst. Appl. Microbiol.">
        <title>Alienimonas chondri sp. nov., a novel planctomycete isolated from the biofilm of the red alga Chondrus crispus.</title>
        <authorList>
            <person name="Vitorino I."/>
            <person name="Albuquerque L."/>
            <person name="Wiegand S."/>
            <person name="Kallscheuer N."/>
            <person name="da Costa M.S."/>
            <person name="Lobo-da-Cunha A."/>
            <person name="Jogler C."/>
            <person name="Lage O.M."/>
        </authorList>
    </citation>
    <scope>NUCLEOTIDE SEQUENCE [LARGE SCALE GENOMIC DNA]</scope>
    <source>
        <strain evidence="2 3">LzC2</strain>
    </source>
</reference>
<keyword evidence="3" id="KW-1185">Reference proteome</keyword>
<dbReference type="RefSeq" id="WP_171188213.1">
    <property type="nucleotide sequence ID" value="NZ_WTPX01000100.1"/>
</dbReference>
<feature type="transmembrane region" description="Helical" evidence="1">
    <location>
        <begin position="179"/>
        <end position="205"/>
    </location>
</feature>
<name>A0ABX1VFD3_9PLAN</name>
<proteinExistence type="predicted"/>
<dbReference type="EMBL" id="WTPX01000100">
    <property type="protein sequence ID" value="NNJ26814.1"/>
    <property type="molecule type" value="Genomic_DNA"/>
</dbReference>
<keyword evidence="1" id="KW-0812">Transmembrane</keyword>
<evidence type="ECO:0000313" key="3">
    <source>
        <dbReference type="Proteomes" id="UP000609651"/>
    </source>
</evidence>
<organism evidence="2 3">
    <name type="scientific">Alienimonas chondri</name>
    <dbReference type="NCBI Taxonomy" id="2681879"/>
    <lineage>
        <taxon>Bacteria</taxon>
        <taxon>Pseudomonadati</taxon>
        <taxon>Planctomycetota</taxon>
        <taxon>Planctomycetia</taxon>
        <taxon>Planctomycetales</taxon>
        <taxon>Planctomycetaceae</taxon>
        <taxon>Alienimonas</taxon>
    </lineage>
</organism>
<accession>A0ABX1VFD3</accession>
<protein>
    <submittedName>
        <fullName evidence="2">Uncharacterized protein</fullName>
    </submittedName>
</protein>
<keyword evidence="1" id="KW-1133">Transmembrane helix</keyword>
<evidence type="ECO:0000256" key="1">
    <source>
        <dbReference type="SAM" id="Phobius"/>
    </source>
</evidence>
<gene>
    <name evidence="2" type="ORF">LzC2_29090</name>
</gene>
<evidence type="ECO:0000313" key="2">
    <source>
        <dbReference type="EMBL" id="NNJ26814.1"/>
    </source>
</evidence>
<sequence length="222" mass="23531">MNRPAGVRPSSRLRQRIAVGAWLAGAAVAAGLLATGVKTGLESRRLFVQFEQCRTRGPLEATVNLSETGETVVPYRQLCTYSCGSILWTPLPEAGVTALDGLSGHLTVHDESDVVLGEVAFDAERFHQPLDRVHLTELPRDVPEGEWTAVIRIDAPAAAAGSTSLHGDYRMCGLEIVPAYIAAAIAVGCCVFGAILALALLPGLIRTVTRLRNPPMPAEAVG</sequence>
<dbReference type="Proteomes" id="UP000609651">
    <property type="component" value="Unassembled WGS sequence"/>
</dbReference>